<dbReference type="PROSITE" id="PS50112">
    <property type="entry name" value="PAS"/>
    <property type="match status" value="1"/>
</dbReference>
<dbReference type="Gene3D" id="3.30.565.10">
    <property type="entry name" value="Histidine kinase-like ATPase, C-terminal domain"/>
    <property type="match status" value="1"/>
</dbReference>
<dbReference type="InterPro" id="IPR003661">
    <property type="entry name" value="HisK_dim/P_dom"/>
</dbReference>
<keyword evidence="5" id="KW-0418">Kinase</keyword>
<dbReference type="InterPro" id="IPR052162">
    <property type="entry name" value="Sensor_kinase/Photoreceptor"/>
</dbReference>
<dbReference type="SUPFAM" id="SSF55874">
    <property type="entry name" value="ATPase domain of HSP90 chaperone/DNA topoisomerase II/histidine kinase"/>
    <property type="match status" value="1"/>
</dbReference>
<gene>
    <name evidence="8" type="ORF">LCGC14_2607390</name>
</gene>
<evidence type="ECO:0000256" key="2">
    <source>
        <dbReference type="ARBA" id="ARBA00012438"/>
    </source>
</evidence>
<dbReference type="InterPro" id="IPR000700">
    <property type="entry name" value="PAS-assoc_C"/>
</dbReference>
<protein>
    <recommendedName>
        <fullName evidence="2">histidine kinase</fullName>
        <ecNumber evidence="2">2.7.13.3</ecNumber>
    </recommendedName>
</protein>
<dbReference type="GO" id="GO:0000155">
    <property type="term" value="F:phosphorelay sensor kinase activity"/>
    <property type="evidence" value="ECO:0007669"/>
    <property type="project" value="InterPro"/>
</dbReference>
<dbReference type="SUPFAM" id="SSF47384">
    <property type="entry name" value="Homodimeric domain of signal transducing histidine kinase"/>
    <property type="match status" value="1"/>
</dbReference>
<evidence type="ECO:0000259" key="6">
    <source>
        <dbReference type="PROSITE" id="PS50112"/>
    </source>
</evidence>
<dbReference type="SMART" id="SM00086">
    <property type="entry name" value="PAC"/>
    <property type="match status" value="1"/>
</dbReference>
<dbReference type="CDD" id="cd00082">
    <property type="entry name" value="HisKA"/>
    <property type="match status" value="1"/>
</dbReference>
<dbReference type="InterPro" id="IPR001610">
    <property type="entry name" value="PAC"/>
</dbReference>
<evidence type="ECO:0000259" key="7">
    <source>
        <dbReference type="PROSITE" id="PS50113"/>
    </source>
</evidence>
<feature type="non-terminal residue" evidence="8">
    <location>
        <position position="333"/>
    </location>
</feature>
<comment type="catalytic activity">
    <reaction evidence="1">
        <text>ATP + protein L-histidine = ADP + protein N-phospho-L-histidine.</text>
        <dbReference type="EC" id="2.7.13.3"/>
    </reaction>
</comment>
<dbReference type="PROSITE" id="PS50113">
    <property type="entry name" value="PAC"/>
    <property type="match status" value="1"/>
</dbReference>
<dbReference type="InterPro" id="IPR036890">
    <property type="entry name" value="HATPase_C_sf"/>
</dbReference>
<dbReference type="PANTHER" id="PTHR43304">
    <property type="entry name" value="PHYTOCHROME-LIKE PROTEIN CPH1"/>
    <property type="match status" value="1"/>
</dbReference>
<evidence type="ECO:0000256" key="4">
    <source>
        <dbReference type="ARBA" id="ARBA00022679"/>
    </source>
</evidence>
<keyword evidence="3" id="KW-0597">Phosphoprotein</keyword>
<dbReference type="SUPFAM" id="SSF55785">
    <property type="entry name" value="PYP-like sensor domain (PAS domain)"/>
    <property type="match status" value="1"/>
</dbReference>
<dbReference type="PANTHER" id="PTHR43304:SF1">
    <property type="entry name" value="PAC DOMAIN-CONTAINING PROTEIN"/>
    <property type="match status" value="1"/>
</dbReference>
<sequence length="333" mass="37408">MEQAQDNAKKFSSQDLERLANNVPEVLYSATLTPDPRIVFFTTNATDLTGYGVDELISGWSDIIEPKDISRYNKTFERCQKTGKPCSVEYRINTKDEMTKEILDRVHPVFDDKGQVVGVDGMIMDITERKMIQDELEKNQMFQTLGKLGAGISHEINTPIQFISDNIHFLTDSLKQVFSLRDMYTALRDRAVGSSETLSADDFKPVIEAEAEADIDFLTDEIPKALEQSLEGMNRVLGIVTAMRDFSHIDDRSKSLADINKAMESTIVILRNELKYVAEVKTNFDPNLPMVMCSMDEISQVCMNLLINAAHSIDDVIEKGTDQRGVITVTTSS</sequence>
<dbReference type="EMBL" id="LAZR01044175">
    <property type="protein sequence ID" value="KKL05302.1"/>
    <property type="molecule type" value="Genomic_DNA"/>
</dbReference>
<dbReference type="InterPro" id="IPR035965">
    <property type="entry name" value="PAS-like_dom_sf"/>
</dbReference>
<dbReference type="EC" id="2.7.13.3" evidence="2"/>
<feature type="domain" description="PAC" evidence="7">
    <location>
        <begin position="86"/>
        <end position="138"/>
    </location>
</feature>
<reference evidence="8" key="1">
    <citation type="journal article" date="2015" name="Nature">
        <title>Complex archaea that bridge the gap between prokaryotes and eukaryotes.</title>
        <authorList>
            <person name="Spang A."/>
            <person name="Saw J.H."/>
            <person name="Jorgensen S.L."/>
            <person name="Zaremba-Niedzwiedzka K."/>
            <person name="Martijn J."/>
            <person name="Lind A.E."/>
            <person name="van Eijk R."/>
            <person name="Schleper C."/>
            <person name="Guy L."/>
            <person name="Ettema T.J."/>
        </authorList>
    </citation>
    <scope>NUCLEOTIDE SEQUENCE</scope>
</reference>
<dbReference type="NCBIfam" id="TIGR00229">
    <property type="entry name" value="sensory_box"/>
    <property type="match status" value="1"/>
</dbReference>
<name>A0A0F9AUJ5_9ZZZZ</name>
<evidence type="ECO:0000256" key="3">
    <source>
        <dbReference type="ARBA" id="ARBA00022553"/>
    </source>
</evidence>
<dbReference type="Pfam" id="PF08447">
    <property type="entry name" value="PAS_3"/>
    <property type="match status" value="1"/>
</dbReference>
<comment type="caution">
    <text evidence="8">The sequence shown here is derived from an EMBL/GenBank/DDBJ whole genome shotgun (WGS) entry which is preliminary data.</text>
</comment>
<evidence type="ECO:0000313" key="8">
    <source>
        <dbReference type="EMBL" id="KKL05302.1"/>
    </source>
</evidence>
<dbReference type="InterPro" id="IPR000014">
    <property type="entry name" value="PAS"/>
</dbReference>
<dbReference type="AlphaFoldDB" id="A0A0F9AUJ5"/>
<dbReference type="Gene3D" id="3.30.450.20">
    <property type="entry name" value="PAS domain"/>
    <property type="match status" value="1"/>
</dbReference>
<organism evidence="8">
    <name type="scientific">marine sediment metagenome</name>
    <dbReference type="NCBI Taxonomy" id="412755"/>
    <lineage>
        <taxon>unclassified sequences</taxon>
        <taxon>metagenomes</taxon>
        <taxon>ecological metagenomes</taxon>
    </lineage>
</organism>
<evidence type="ECO:0000256" key="1">
    <source>
        <dbReference type="ARBA" id="ARBA00000085"/>
    </source>
</evidence>
<keyword evidence="4" id="KW-0808">Transferase</keyword>
<dbReference type="InterPro" id="IPR036097">
    <property type="entry name" value="HisK_dim/P_sf"/>
</dbReference>
<accession>A0A0F9AUJ5</accession>
<dbReference type="CDD" id="cd00130">
    <property type="entry name" value="PAS"/>
    <property type="match status" value="1"/>
</dbReference>
<dbReference type="InterPro" id="IPR013655">
    <property type="entry name" value="PAS_fold_3"/>
</dbReference>
<feature type="domain" description="PAS" evidence="6">
    <location>
        <begin position="12"/>
        <end position="83"/>
    </location>
</feature>
<proteinExistence type="predicted"/>
<evidence type="ECO:0000256" key="5">
    <source>
        <dbReference type="ARBA" id="ARBA00022777"/>
    </source>
</evidence>
<dbReference type="Gene3D" id="1.10.287.130">
    <property type="match status" value="1"/>
</dbReference>